<sequence>MVRRIKEILISLLCALITGTVVYVSDTYPEFPFSLAVNPVAVGDPKDMNNFRAVFVTTPNIEVAKKIAHGLVSNKLAACVNIIPQVTSVYEWEGKINEDSELILVIYAF</sequence>
<name>A0ABP1QTU8_9HEXA</name>
<dbReference type="InterPro" id="IPR004323">
    <property type="entry name" value="Ion_tolerance_CutA"/>
</dbReference>
<accession>A0ABP1QTU8</accession>
<dbReference type="InterPro" id="IPR011322">
    <property type="entry name" value="N-reg_PII-like_a/b"/>
</dbReference>
<proteinExistence type="inferred from homology"/>
<dbReference type="Proteomes" id="UP001642540">
    <property type="component" value="Unassembled WGS sequence"/>
</dbReference>
<dbReference type="SUPFAM" id="SSF54913">
    <property type="entry name" value="GlnB-like"/>
    <property type="match status" value="1"/>
</dbReference>
<dbReference type="Gene3D" id="3.30.70.120">
    <property type="match status" value="1"/>
</dbReference>
<comment type="similarity">
    <text evidence="1">Belongs to the CutA family.</text>
</comment>
<evidence type="ECO:0000313" key="4">
    <source>
        <dbReference type="Proteomes" id="UP001642540"/>
    </source>
</evidence>
<evidence type="ECO:0000256" key="2">
    <source>
        <dbReference type="SAM" id="SignalP"/>
    </source>
</evidence>
<dbReference type="Pfam" id="PF03091">
    <property type="entry name" value="CutA1"/>
    <property type="match status" value="1"/>
</dbReference>
<dbReference type="PANTHER" id="PTHR23419">
    <property type="entry name" value="DIVALENT CATION TOLERANCE CUTA-RELATED"/>
    <property type="match status" value="1"/>
</dbReference>
<organism evidence="3 4">
    <name type="scientific">Orchesella dallaii</name>
    <dbReference type="NCBI Taxonomy" id="48710"/>
    <lineage>
        <taxon>Eukaryota</taxon>
        <taxon>Metazoa</taxon>
        <taxon>Ecdysozoa</taxon>
        <taxon>Arthropoda</taxon>
        <taxon>Hexapoda</taxon>
        <taxon>Collembola</taxon>
        <taxon>Entomobryomorpha</taxon>
        <taxon>Entomobryoidea</taxon>
        <taxon>Orchesellidae</taxon>
        <taxon>Orchesellinae</taxon>
        <taxon>Orchesella</taxon>
    </lineage>
</organism>
<keyword evidence="2" id="KW-0732">Signal</keyword>
<comment type="caution">
    <text evidence="3">The sequence shown here is derived from an EMBL/GenBank/DDBJ whole genome shotgun (WGS) entry which is preliminary data.</text>
</comment>
<dbReference type="InterPro" id="IPR015867">
    <property type="entry name" value="N-reg_PII/ATP_PRibTrfase_C"/>
</dbReference>
<gene>
    <name evidence="3" type="ORF">ODALV1_LOCUS15112</name>
</gene>
<protein>
    <recommendedName>
        <fullName evidence="5">Protein CutA</fullName>
    </recommendedName>
</protein>
<evidence type="ECO:0000313" key="3">
    <source>
        <dbReference type="EMBL" id="CAL8111519.1"/>
    </source>
</evidence>
<evidence type="ECO:0000256" key="1">
    <source>
        <dbReference type="ARBA" id="ARBA00010169"/>
    </source>
</evidence>
<feature type="signal peptide" evidence="2">
    <location>
        <begin position="1"/>
        <end position="19"/>
    </location>
</feature>
<evidence type="ECO:0008006" key="5">
    <source>
        <dbReference type="Google" id="ProtNLM"/>
    </source>
</evidence>
<keyword evidence="4" id="KW-1185">Reference proteome</keyword>
<reference evidence="3 4" key="1">
    <citation type="submission" date="2024-08" db="EMBL/GenBank/DDBJ databases">
        <authorList>
            <person name="Cucini C."/>
            <person name="Frati F."/>
        </authorList>
    </citation>
    <scope>NUCLEOTIDE SEQUENCE [LARGE SCALE GENOMIC DNA]</scope>
</reference>
<dbReference type="PANTHER" id="PTHR23419:SF8">
    <property type="entry name" value="FI09726P"/>
    <property type="match status" value="1"/>
</dbReference>
<feature type="chain" id="PRO_5046807872" description="Protein CutA" evidence="2">
    <location>
        <begin position="20"/>
        <end position="109"/>
    </location>
</feature>
<dbReference type="EMBL" id="CAXLJM020000046">
    <property type="protein sequence ID" value="CAL8111519.1"/>
    <property type="molecule type" value="Genomic_DNA"/>
</dbReference>